<proteinExistence type="predicted"/>
<gene>
    <name evidence="1" type="ORF">CALMAC_LOCUS20194</name>
</gene>
<dbReference type="AlphaFoldDB" id="A0A653DTI3"/>
<organism evidence="1 2">
    <name type="scientific">Callosobruchus maculatus</name>
    <name type="common">Southern cowpea weevil</name>
    <name type="synonym">Pulse bruchid</name>
    <dbReference type="NCBI Taxonomy" id="64391"/>
    <lineage>
        <taxon>Eukaryota</taxon>
        <taxon>Metazoa</taxon>
        <taxon>Ecdysozoa</taxon>
        <taxon>Arthropoda</taxon>
        <taxon>Hexapoda</taxon>
        <taxon>Insecta</taxon>
        <taxon>Pterygota</taxon>
        <taxon>Neoptera</taxon>
        <taxon>Endopterygota</taxon>
        <taxon>Coleoptera</taxon>
        <taxon>Polyphaga</taxon>
        <taxon>Cucujiformia</taxon>
        <taxon>Chrysomeloidea</taxon>
        <taxon>Chrysomelidae</taxon>
        <taxon>Bruchinae</taxon>
        <taxon>Bruchini</taxon>
        <taxon>Callosobruchus</taxon>
    </lineage>
</organism>
<accession>A0A653DTI3</accession>
<evidence type="ECO:0000313" key="1">
    <source>
        <dbReference type="EMBL" id="VEN63352.1"/>
    </source>
</evidence>
<name>A0A653DTI3_CALMS</name>
<dbReference type="Proteomes" id="UP000410492">
    <property type="component" value="Unassembled WGS sequence"/>
</dbReference>
<dbReference type="OrthoDB" id="8186615at2759"/>
<protein>
    <recommendedName>
        <fullName evidence="3">Myb-like domain-containing protein</fullName>
    </recommendedName>
</protein>
<dbReference type="CDD" id="cd00167">
    <property type="entry name" value="SANT"/>
    <property type="match status" value="1"/>
</dbReference>
<reference evidence="1 2" key="1">
    <citation type="submission" date="2019-01" db="EMBL/GenBank/DDBJ databases">
        <authorList>
            <person name="Sayadi A."/>
        </authorList>
    </citation>
    <scope>NUCLEOTIDE SEQUENCE [LARGE SCALE GENOMIC DNA]</scope>
</reference>
<keyword evidence="2" id="KW-1185">Reference proteome</keyword>
<dbReference type="InterPro" id="IPR001005">
    <property type="entry name" value="SANT/Myb"/>
</dbReference>
<evidence type="ECO:0000313" key="2">
    <source>
        <dbReference type="Proteomes" id="UP000410492"/>
    </source>
</evidence>
<sequence>MSREENMSKWTLEEKKCLLDTLQKVGCKNMTVLKRKLPKKTPAEIEEICNKYEEMAKKRNEEKKKNRPPIDAWIEIFHNISKENSGHPNDITARVLKYLGLFETNDNTEPVDPMIKNCYIWLAQAAQGLEPEPLDDCSSWLLEQCLVHLMKETRMPNTDGEQFIYKLHAVPRQNSVENPSINPLDVPTELLEIKGEIKVLFDRCSLRSGCKKRTYN</sequence>
<evidence type="ECO:0008006" key="3">
    <source>
        <dbReference type="Google" id="ProtNLM"/>
    </source>
</evidence>
<dbReference type="EMBL" id="CAACVG010014555">
    <property type="protein sequence ID" value="VEN63352.1"/>
    <property type="molecule type" value="Genomic_DNA"/>
</dbReference>